<evidence type="ECO:0000313" key="3">
    <source>
        <dbReference type="Proteomes" id="UP000624404"/>
    </source>
</evidence>
<dbReference type="EMBL" id="CAJHIA010000037">
    <property type="protein sequence ID" value="CAD6456191.1"/>
    <property type="molecule type" value="Genomic_DNA"/>
</dbReference>
<name>A0A8H2W6R7_9HELO</name>
<dbReference type="InterPro" id="IPR045518">
    <property type="entry name" value="2EXR"/>
</dbReference>
<reference evidence="2" key="1">
    <citation type="submission" date="2020-10" db="EMBL/GenBank/DDBJ databases">
        <authorList>
            <person name="Kusch S."/>
        </authorList>
    </citation>
    <scope>NUCLEOTIDE SEQUENCE</scope>
    <source>
        <strain evidence="2">SwB9</strain>
    </source>
</reference>
<evidence type="ECO:0000313" key="2">
    <source>
        <dbReference type="EMBL" id="CAD6456191.1"/>
    </source>
</evidence>
<dbReference type="OrthoDB" id="3473305at2759"/>
<accession>A0A8H2W6R7</accession>
<organism evidence="2 3">
    <name type="scientific">Sclerotinia trifoliorum</name>
    <dbReference type="NCBI Taxonomy" id="28548"/>
    <lineage>
        <taxon>Eukaryota</taxon>
        <taxon>Fungi</taxon>
        <taxon>Dikarya</taxon>
        <taxon>Ascomycota</taxon>
        <taxon>Pezizomycotina</taxon>
        <taxon>Leotiomycetes</taxon>
        <taxon>Helotiales</taxon>
        <taxon>Sclerotiniaceae</taxon>
        <taxon>Sclerotinia</taxon>
    </lineage>
</organism>
<dbReference type="AlphaFoldDB" id="A0A8H2W6R7"/>
<evidence type="ECO:0000259" key="1">
    <source>
        <dbReference type="Pfam" id="PF20150"/>
    </source>
</evidence>
<dbReference type="Proteomes" id="UP000624404">
    <property type="component" value="Unassembled WGS sequence"/>
</dbReference>
<keyword evidence="3" id="KW-1185">Reference proteome</keyword>
<proteinExistence type="predicted"/>
<dbReference type="PANTHER" id="PTHR35910">
    <property type="entry name" value="2EXR DOMAIN-CONTAINING PROTEIN"/>
    <property type="match status" value="1"/>
</dbReference>
<dbReference type="Pfam" id="PF20150">
    <property type="entry name" value="2EXR"/>
    <property type="match status" value="1"/>
</dbReference>
<gene>
    <name evidence="2" type="ORF">SCLTRI_LOCUS10402</name>
</gene>
<sequence length="358" mass="41138">MPSKDQYPVSAGRVRTLTNRWQGSNLSPLQTTLLMLDVLPDRNCRLFPQLLPEAALAAEIKKWEGRCELRPLPGASPTTIITLMVFSILPDWGRALFPQRINPNIVQDRTNSNLSSFTLFPLLPAEIRLMIWELLIPKTRYHSITDNAMKHNKTHSRKNPAILYVNSESRSVALKHLKLLFGSANTIAPGEYNYGVNMIGSEQFKYFNPKLDIIRFDGHTRNFKFSLGPYPATADLSDQEPMSECDDIYDIELREDALRERGPSPNFRNLKSLVIRYTRSHSTPFIATGPRGARFFVRNMHRRFVRDIRRVLRWFRTRLEKGLVTRIPRVSIVPTAKDTRLIESTVDYGRMILGASQQ</sequence>
<protein>
    <submittedName>
        <fullName evidence="2">Caa4c4c3-8ed9-4f12-aa5e-7a23aed89252</fullName>
    </submittedName>
</protein>
<feature type="domain" description="2EXR" evidence="1">
    <location>
        <begin position="117"/>
        <end position="214"/>
    </location>
</feature>
<comment type="caution">
    <text evidence="2">The sequence shown here is derived from an EMBL/GenBank/DDBJ whole genome shotgun (WGS) entry which is preliminary data.</text>
</comment>
<dbReference type="PANTHER" id="PTHR35910:SF6">
    <property type="entry name" value="2EXR DOMAIN-CONTAINING PROTEIN"/>
    <property type="match status" value="1"/>
</dbReference>